<dbReference type="Proteomes" id="UP001183176">
    <property type="component" value="Unassembled WGS sequence"/>
</dbReference>
<evidence type="ECO:0000313" key="2">
    <source>
        <dbReference type="EMBL" id="MDT0263639.1"/>
    </source>
</evidence>
<keyword evidence="3" id="KW-1185">Reference proteome</keyword>
<dbReference type="SUPFAM" id="SSF51735">
    <property type="entry name" value="NAD(P)-binding Rossmann-fold domains"/>
    <property type="match status" value="1"/>
</dbReference>
<comment type="caution">
    <text evidence="2">The sequence shown here is derived from an EMBL/GenBank/DDBJ whole genome shotgun (WGS) entry which is preliminary data.</text>
</comment>
<evidence type="ECO:0000259" key="1">
    <source>
        <dbReference type="Pfam" id="PF13546"/>
    </source>
</evidence>
<dbReference type="SUPFAM" id="SSF53098">
    <property type="entry name" value="Ribonuclease H-like"/>
    <property type="match status" value="1"/>
</dbReference>
<dbReference type="PANTHER" id="PTHR33627:SF1">
    <property type="entry name" value="TRANSPOSASE"/>
    <property type="match status" value="1"/>
</dbReference>
<gene>
    <name evidence="2" type="ORF">RM423_19870</name>
</gene>
<name>A0ABU2JF66_9ACTN</name>
<feature type="domain" description="Transposase IS701-like DDE" evidence="1">
    <location>
        <begin position="15"/>
        <end position="104"/>
    </location>
</feature>
<accession>A0ABU2JF66</accession>
<evidence type="ECO:0000313" key="3">
    <source>
        <dbReference type="Proteomes" id="UP001183176"/>
    </source>
</evidence>
<dbReference type="InterPro" id="IPR039365">
    <property type="entry name" value="IS701-like"/>
</dbReference>
<dbReference type="InterPro" id="IPR036291">
    <property type="entry name" value="NAD(P)-bd_dom_sf"/>
</dbReference>
<organism evidence="2 3">
    <name type="scientific">Jatrophihabitans lederbergiae</name>
    <dbReference type="NCBI Taxonomy" id="3075547"/>
    <lineage>
        <taxon>Bacteria</taxon>
        <taxon>Bacillati</taxon>
        <taxon>Actinomycetota</taxon>
        <taxon>Actinomycetes</taxon>
        <taxon>Jatrophihabitantales</taxon>
        <taxon>Jatrophihabitantaceae</taxon>
        <taxon>Jatrophihabitans</taxon>
    </lineage>
</organism>
<dbReference type="EMBL" id="JAVREH010000046">
    <property type="protein sequence ID" value="MDT0263639.1"/>
    <property type="molecule type" value="Genomic_DNA"/>
</dbReference>
<sequence length="326" mass="35719">MNGSSGISSSTRSALTFYLPESWAEDEPRRTQAGVPAEVEFATKPALAPVMITRAVQAGTPAAWVAGDEVYGADPNLRRTVREHGLGYVLQLAANRRVPTHAGPMRVDALPALIPATGWQTYSCGPGSKGHHNYSWAWIGLLPEPGEQLPGGEDGRHHLLIRRNNATGELAYLRCYTPRPTSLAALVRVAGQRWRIEESFQAAKGLVGLDQHQVRRWTSWHRWSTLAMLAHALLAVATAIQRDHSPAPHGLIELTVTEFRRLFDAILPPARHSLATLLAWSTGIARTGLMEELDVDGWDAMIDVNLRGVLHGIAAGLPIFRRQGTW</sequence>
<proteinExistence type="predicted"/>
<dbReference type="InterPro" id="IPR038721">
    <property type="entry name" value="IS701-like_DDE_dom"/>
</dbReference>
<dbReference type="InterPro" id="IPR012337">
    <property type="entry name" value="RNaseH-like_sf"/>
</dbReference>
<dbReference type="Gene3D" id="3.40.50.720">
    <property type="entry name" value="NAD(P)-binding Rossmann-like Domain"/>
    <property type="match status" value="1"/>
</dbReference>
<dbReference type="Pfam" id="PF13546">
    <property type="entry name" value="DDE_5"/>
    <property type="match status" value="1"/>
</dbReference>
<dbReference type="NCBIfam" id="NF033540">
    <property type="entry name" value="transpos_IS701"/>
    <property type="match status" value="1"/>
</dbReference>
<reference evidence="3" key="1">
    <citation type="submission" date="2023-07" db="EMBL/GenBank/DDBJ databases">
        <title>30 novel species of actinomycetes from the DSMZ collection.</title>
        <authorList>
            <person name="Nouioui I."/>
        </authorList>
    </citation>
    <scope>NUCLEOTIDE SEQUENCE [LARGE SCALE GENOMIC DNA]</scope>
    <source>
        <strain evidence="3">DSM 44399</strain>
    </source>
</reference>
<protein>
    <submittedName>
        <fullName evidence="2">IS701 family transposase</fullName>
    </submittedName>
</protein>
<dbReference type="PANTHER" id="PTHR33627">
    <property type="entry name" value="TRANSPOSASE"/>
    <property type="match status" value="1"/>
</dbReference>